<name>A0A2M7P2R4_9BACT</name>
<keyword evidence="1" id="KW-0808">Transferase</keyword>
<dbReference type="Gene3D" id="1.20.120.330">
    <property type="entry name" value="Nucleotidyltransferases domain 2"/>
    <property type="match status" value="1"/>
</dbReference>
<comment type="caution">
    <text evidence="1">The sequence shown here is derived from an EMBL/GenBank/DDBJ whole genome shotgun (WGS) entry which is preliminary data.</text>
</comment>
<dbReference type="AlphaFoldDB" id="A0A2M7P2R4"/>
<dbReference type="GO" id="GO:0016740">
    <property type="term" value="F:transferase activity"/>
    <property type="evidence" value="ECO:0007669"/>
    <property type="project" value="UniProtKB-KW"/>
</dbReference>
<dbReference type="InterPro" id="IPR010235">
    <property type="entry name" value="HepT"/>
</dbReference>
<dbReference type="SUPFAM" id="SSF81593">
    <property type="entry name" value="Nucleotidyltransferase substrate binding subunit/domain"/>
    <property type="match status" value="1"/>
</dbReference>
<protein>
    <submittedName>
        <fullName evidence="1">Nucleotidyltransferase</fullName>
    </submittedName>
</protein>
<reference evidence="2" key="1">
    <citation type="submission" date="2017-09" db="EMBL/GenBank/DDBJ databases">
        <title>Depth-based differentiation of microbial function through sediment-hosted aquifers and enrichment of novel symbionts in the deep terrestrial subsurface.</title>
        <authorList>
            <person name="Probst A.J."/>
            <person name="Ladd B."/>
            <person name="Jarett J.K."/>
            <person name="Geller-Mcgrath D.E."/>
            <person name="Sieber C.M.K."/>
            <person name="Emerson J.B."/>
            <person name="Anantharaman K."/>
            <person name="Thomas B.C."/>
            <person name="Malmstrom R."/>
            <person name="Stieglmeier M."/>
            <person name="Klingl A."/>
            <person name="Woyke T."/>
            <person name="Ryan C.M."/>
            <person name="Banfield J.F."/>
        </authorList>
    </citation>
    <scope>NUCLEOTIDE SEQUENCE [LARGE SCALE GENOMIC DNA]</scope>
</reference>
<dbReference type="NCBIfam" id="TIGR01987">
    <property type="entry name" value="HI0074"/>
    <property type="match status" value="1"/>
</dbReference>
<gene>
    <name evidence="1" type="ORF">COZ13_03820</name>
</gene>
<accession>A0A2M7P2R4</accession>
<dbReference type="Pfam" id="PF08780">
    <property type="entry name" value="NTase_sub_bind"/>
    <property type="match status" value="1"/>
</dbReference>
<proteinExistence type="predicted"/>
<organism evidence="1 2">
    <name type="scientific">Candidatus Desantisbacteria bacterium CG_4_10_14_3_um_filter_40_18</name>
    <dbReference type="NCBI Taxonomy" id="1974544"/>
    <lineage>
        <taxon>Bacteria</taxon>
        <taxon>Candidatus Desantisiibacteriota</taxon>
    </lineage>
</organism>
<sequence length="141" mass="16166">MLLDLTNLTYAISALDKSINSYKVLSQNTNLTQGDMDTIKSGVIQNFEVTYEQCWKFIQRWIRENRTPEDADHPLTRKELFRLAATYGLIKDPLPWFGYGEKRNLTSHTYDGTTAEGVFQAALCFLSDSQFLAKKLEDSND</sequence>
<evidence type="ECO:0000313" key="1">
    <source>
        <dbReference type="EMBL" id="PIY19734.1"/>
    </source>
</evidence>
<dbReference type="Proteomes" id="UP000231028">
    <property type="component" value="Unassembled WGS sequence"/>
</dbReference>
<evidence type="ECO:0000313" key="2">
    <source>
        <dbReference type="Proteomes" id="UP000231028"/>
    </source>
</evidence>
<dbReference type="EMBL" id="PFKI01000119">
    <property type="protein sequence ID" value="PIY19734.1"/>
    <property type="molecule type" value="Genomic_DNA"/>
</dbReference>